<keyword evidence="3" id="KW-1185">Reference proteome</keyword>
<reference evidence="2" key="1">
    <citation type="submission" date="2021-03" db="EMBL/GenBank/DDBJ databases">
        <title>Draft genome sequence of rust myrtle Austropuccinia psidii MF-1, a brazilian biotype.</title>
        <authorList>
            <person name="Quecine M.C."/>
            <person name="Pachon D.M.R."/>
            <person name="Bonatelli M.L."/>
            <person name="Correr F.H."/>
            <person name="Franceschini L.M."/>
            <person name="Leite T.F."/>
            <person name="Margarido G.R.A."/>
            <person name="Almeida C.A."/>
            <person name="Ferrarezi J.A."/>
            <person name="Labate C.A."/>
        </authorList>
    </citation>
    <scope>NUCLEOTIDE SEQUENCE</scope>
    <source>
        <strain evidence="2">MF-1</strain>
    </source>
</reference>
<feature type="region of interest" description="Disordered" evidence="1">
    <location>
        <begin position="1"/>
        <end position="22"/>
    </location>
</feature>
<accession>A0A9Q3GLC9</accession>
<dbReference type="EMBL" id="AVOT02002590">
    <property type="protein sequence ID" value="MBW0470892.1"/>
    <property type="molecule type" value="Genomic_DNA"/>
</dbReference>
<comment type="caution">
    <text evidence="2">The sequence shown here is derived from an EMBL/GenBank/DDBJ whole genome shotgun (WGS) entry which is preliminary data.</text>
</comment>
<proteinExistence type="predicted"/>
<gene>
    <name evidence="2" type="ORF">O181_010607</name>
</gene>
<sequence>MPQIPGNSTECNEIKTSAPEGRSEISDMVISNELGIKVESLAHENNQHPQVLPEFEHTFILNIFNLSKPDSFLIDLISAQPQSSQNPNLKSYEKEKTSEPCAPAEVVGKDDVIFSGKVEIISKEQFVSKITQAVPRLEKIQNYSTIPDYVHKKIGEAMSVLKMDLNRYFITN</sequence>
<organism evidence="2 3">
    <name type="scientific">Austropuccinia psidii MF-1</name>
    <dbReference type="NCBI Taxonomy" id="1389203"/>
    <lineage>
        <taxon>Eukaryota</taxon>
        <taxon>Fungi</taxon>
        <taxon>Dikarya</taxon>
        <taxon>Basidiomycota</taxon>
        <taxon>Pucciniomycotina</taxon>
        <taxon>Pucciniomycetes</taxon>
        <taxon>Pucciniales</taxon>
        <taxon>Sphaerophragmiaceae</taxon>
        <taxon>Austropuccinia</taxon>
    </lineage>
</organism>
<dbReference type="OrthoDB" id="2518251at2759"/>
<protein>
    <submittedName>
        <fullName evidence="2">Uncharacterized protein</fullName>
    </submittedName>
</protein>
<dbReference type="Proteomes" id="UP000765509">
    <property type="component" value="Unassembled WGS sequence"/>
</dbReference>
<name>A0A9Q3GLC9_9BASI</name>
<dbReference type="AlphaFoldDB" id="A0A9Q3GLC9"/>
<feature type="compositionally biased region" description="Polar residues" evidence="1">
    <location>
        <begin position="1"/>
        <end position="15"/>
    </location>
</feature>
<evidence type="ECO:0000256" key="1">
    <source>
        <dbReference type="SAM" id="MobiDB-lite"/>
    </source>
</evidence>
<evidence type="ECO:0000313" key="3">
    <source>
        <dbReference type="Proteomes" id="UP000765509"/>
    </source>
</evidence>
<evidence type="ECO:0000313" key="2">
    <source>
        <dbReference type="EMBL" id="MBW0470892.1"/>
    </source>
</evidence>